<accession>A0A833SV00</accession>
<dbReference type="AlphaFoldDB" id="A0A833SV00"/>
<keyword evidence="3" id="KW-1185">Reference proteome</keyword>
<dbReference type="EMBL" id="WSZM01000180">
    <property type="protein sequence ID" value="KAF4039188.1"/>
    <property type="molecule type" value="Genomic_DNA"/>
</dbReference>
<organism evidence="1 3">
    <name type="scientific">Phytophthora infestans</name>
    <name type="common">Potato late blight agent</name>
    <name type="synonym">Botrytis infestans</name>
    <dbReference type="NCBI Taxonomy" id="4787"/>
    <lineage>
        <taxon>Eukaryota</taxon>
        <taxon>Sar</taxon>
        <taxon>Stramenopiles</taxon>
        <taxon>Oomycota</taxon>
        <taxon>Peronosporomycetes</taxon>
        <taxon>Peronosporales</taxon>
        <taxon>Peronosporaceae</taxon>
        <taxon>Phytophthora</taxon>
    </lineage>
</organism>
<sequence length="131" mass="13842">MPCWTISNGHDGGQTVRSVDAHHTVGGHRARGQGEGNAGDNLDRAVRKVHSHQTVGGCHARGRDALDTCGGDVRPKGHTTVLIRNGHNGDGFARNVHAHYTVGGRRARGQGALNTCSGAAMDTMETEPYKI</sequence>
<dbReference type="Proteomes" id="UP000704712">
    <property type="component" value="Unassembled WGS sequence"/>
</dbReference>
<protein>
    <submittedName>
        <fullName evidence="1">Uncharacterized protein</fullName>
    </submittedName>
</protein>
<name>A0A833SV00_PHYIN</name>
<dbReference type="EMBL" id="JAACNO010002206">
    <property type="protein sequence ID" value="KAF4135077.1"/>
    <property type="molecule type" value="Genomic_DNA"/>
</dbReference>
<evidence type="ECO:0000313" key="3">
    <source>
        <dbReference type="Proteomes" id="UP000602510"/>
    </source>
</evidence>
<gene>
    <name evidence="1" type="ORF">GN244_ATG08618</name>
    <name evidence="2" type="ORF">GN958_ATG15747</name>
</gene>
<evidence type="ECO:0000313" key="2">
    <source>
        <dbReference type="EMBL" id="KAF4135077.1"/>
    </source>
</evidence>
<proteinExistence type="predicted"/>
<reference evidence="1" key="1">
    <citation type="submission" date="2020-04" db="EMBL/GenBank/DDBJ databases">
        <title>Hybrid Assembly of Korean Phytophthora infestans isolates.</title>
        <authorList>
            <person name="Prokchorchik M."/>
            <person name="Lee Y."/>
            <person name="Seo J."/>
            <person name="Cho J.-H."/>
            <person name="Park Y.-E."/>
            <person name="Jang D.-C."/>
            <person name="Im J.-S."/>
            <person name="Choi J.-G."/>
            <person name="Park H.-J."/>
            <person name="Lee G.-B."/>
            <person name="Lee Y.-G."/>
            <person name="Hong S.-Y."/>
            <person name="Cho K."/>
            <person name="Sohn K.H."/>
        </authorList>
    </citation>
    <scope>NUCLEOTIDE SEQUENCE</scope>
    <source>
        <strain evidence="1">KR_1_A1</strain>
        <strain evidence="2">KR_2_A2</strain>
    </source>
</reference>
<comment type="caution">
    <text evidence="1">The sequence shown here is derived from an EMBL/GenBank/DDBJ whole genome shotgun (WGS) entry which is preliminary data.</text>
</comment>
<dbReference type="Proteomes" id="UP000602510">
    <property type="component" value="Unassembled WGS sequence"/>
</dbReference>
<evidence type="ECO:0000313" key="1">
    <source>
        <dbReference type="EMBL" id="KAF4039188.1"/>
    </source>
</evidence>